<evidence type="ECO:0008006" key="2">
    <source>
        <dbReference type="Google" id="ProtNLM"/>
    </source>
</evidence>
<dbReference type="EMBL" id="FPHH01000112">
    <property type="protein sequence ID" value="SFV68468.1"/>
    <property type="molecule type" value="Genomic_DNA"/>
</dbReference>
<sequence length="169" mass="17655">MKKIVLPLSLSLLIGTTQLSAFSLSDVAGVIAQQKTTTPQTKTQTNELTEMLSKQLNISNKKASGGVGSILSYAESALAPNKFQTLESAIPNAKLLMSMAPKSSVASSGLGALAGSMSNSSVSKMATLASQFSSLGLSSDMISQFIPIIMQYFKSSHKTEAGNILSSLF</sequence>
<dbReference type="InterPro" id="IPR021302">
    <property type="entry name" value="DUF2780_VcgC/VcgE"/>
</dbReference>
<protein>
    <recommendedName>
        <fullName evidence="2">DUF2780 domain-containing protein</fullName>
    </recommendedName>
</protein>
<dbReference type="AlphaFoldDB" id="A0A1W1CRG0"/>
<organism evidence="1">
    <name type="scientific">hydrothermal vent metagenome</name>
    <dbReference type="NCBI Taxonomy" id="652676"/>
    <lineage>
        <taxon>unclassified sequences</taxon>
        <taxon>metagenomes</taxon>
        <taxon>ecological metagenomes</taxon>
    </lineage>
</organism>
<gene>
    <name evidence="1" type="ORF">MNB_SM-5-1266</name>
</gene>
<dbReference type="Pfam" id="PF11075">
    <property type="entry name" value="DUF2780"/>
    <property type="match status" value="1"/>
</dbReference>
<name>A0A1W1CRG0_9ZZZZ</name>
<evidence type="ECO:0000313" key="1">
    <source>
        <dbReference type="EMBL" id="SFV68468.1"/>
    </source>
</evidence>
<reference evidence="1" key="1">
    <citation type="submission" date="2016-10" db="EMBL/GenBank/DDBJ databases">
        <authorList>
            <person name="de Groot N.N."/>
        </authorList>
    </citation>
    <scope>NUCLEOTIDE SEQUENCE</scope>
</reference>
<proteinExistence type="predicted"/>
<accession>A0A1W1CRG0</accession>